<dbReference type="EMBL" id="JAAIUW010000006">
    <property type="protein sequence ID" value="KAF7826160.1"/>
    <property type="molecule type" value="Genomic_DNA"/>
</dbReference>
<organism evidence="2 3">
    <name type="scientific">Senna tora</name>
    <dbReference type="NCBI Taxonomy" id="362788"/>
    <lineage>
        <taxon>Eukaryota</taxon>
        <taxon>Viridiplantae</taxon>
        <taxon>Streptophyta</taxon>
        <taxon>Embryophyta</taxon>
        <taxon>Tracheophyta</taxon>
        <taxon>Spermatophyta</taxon>
        <taxon>Magnoliopsida</taxon>
        <taxon>eudicotyledons</taxon>
        <taxon>Gunneridae</taxon>
        <taxon>Pentapetalae</taxon>
        <taxon>rosids</taxon>
        <taxon>fabids</taxon>
        <taxon>Fabales</taxon>
        <taxon>Fabaceae</taxon>
        <taxon>Caesalpinioideae</taxon>
        <taxon>Cassia clade</taxon>
        <taxon>Senna</taxon>
    </lineage>
</organism>
<dbReference type="AlphaFoldDB" id="A0A834WK29"/>
<comment type="caution">
    <text evidence="2">The sequence shown here is derived from an EMBL/GenBank/DDBJ whole genome shotgun (WGS) entry which is preliminary data.</text>
</comment>
<evidence type="ECO:0000313" key="3">
    <source>
        <dbReference type="Proteomes" id="UP000634136"/>
    </source>
</evidence>
<proteinExistence type="predicted"/>
<dbReference type="OrthoDB" id="1751704at2759"/>
<name>A0A834WK29_9FABA</name>
<reference evidence="2" key="1">
    <citation type="submission" date="2020-09" db="EMBL/GenBank/DDBJ databases">
        <title>Genome-Enabled Discovery of Anthraquinone Biosynthesis in Senna tora.</title>
        <authorList>
            <person name="Kang S.-H."/>
            <person name="Pandey R.P."/>
            <person name="Lee C.-M."/>
            <person name="Sim J.-S."/>
            <person name="Jeong J.-T."/>
            <person name="Choi B.-S."/>
            <person name="Jung M."/>
            <person name="Ginzburg D."/>
            <person name="Zhao K."/>
            <person name="Won S.Y."/>
            <person name="Oh T.-J."/>
            <person name="Yu Y."/>
            <person name="Kim N.-H."/>
            <person name="Lee O.R."/>
            <person name="Lee T.-H."/>
            <person name="Bashyal P."/>
            <person name="Kim T.-S."/>
            <person name="Lee W.-H."/>
            <person name="Kawkins C."/>
            <person name="Kim C.-K."/>
            <person name="Kim J.S."/>
            <person name="Ahn B.O."/>
            <person name="Rhee S.Y."/>
            <person name="Sohng J.K."/>
        </authorList>
    </citation>
    <scope>NUCLEOTIDE SEQUENCE</scope>
    <source>
        <tissue evidence="2">Leaf</tissue>
    </source>
</reference>
<accession>A0A834WK29</accession>
<sequence>MVQPYLPMELHNTIRAFAAASLRSFILLRTFLPSSPSIKSFTTLAISSLSTIPLSLAFGLNATLTSSVIITAFILCSAYSGQATNGTPFTTLSRIEFHPQCVKNPPVDGWLRTWACGAHDSTRSPRPLVLSTKPFGRKLPSASSFICAVERAPPLPNDTNNTLPRGSVWRGGASICRLRFSCLEPGRVGLFRGPECNRGSSAVHGVRCTRIEPLGRCRRRRCRRGQRRGREGRWEGGEGAEGVAERGEGMEDGEGDEGFNLGVVREERAGNGWEEGVGDGGRKGAEEGGLALEGGALVGMMRTRERWWWRDESFGEFNHRDEVAHAWGRHDGHQRCLWSWRLGSVPWKLRLSRKESNGRELAN</sequence>
<keyword evidence="3" id="KW-1185">Reference proteome</keyword>
<protein>
    <submittedName>
        <fullName evidence="2">Uncharacterized protein</fullName>
    </submittedName>
</protein>
<dbReference type="Proteomes" id="UP000634136">
    <property type="component" value="Unassembled WGS sequence"/>
</dbReference>
<gene>
    <name evidence="2" type="ORF">G2W53_017324</name>
</gene>
<feature type="region of interest" description="Disordered" evidence="1">
    <location>
        <begin position="228"/>
        <end position="257"/>
    </location>
</feature>
<evidence type="ECO:0000256" key="1">
    <source>
        <dbReference type="SAM" id="MobiDB-lite"/>
    </source>
</evidence>
<evidence type="ECO:0000313" key="2">
    <source>
        <dbReference type="EMBL" id="KAF7826160.1"/>
    </source>
</evidence>